<dbReference type="FunFam" id="3.40.50.720:FF:000297">
    <property type="entry name" value="UDP-glucose 6-dehydrogenase"/>
    <property type="match status" value="1"/>
</dbReference>
<dbReference type="Pfam" id="PF03720">
    <property type="entry name" value="UDPG_MGDP_dh_C"/>
    <property type="match status" value="1"/>
</dbReference>
<dbReference type="Proteomes" id="UP000276295">
    <property type="component" value="Unassembled WGS sequence"/>
</dbReference>
<dbReference type="EMBL" id="QZWH01000011">
    <property type="protein sequence ID" value="RJT25977.1"/>
    <property type="molecule type" value="Genomic_DNA"/>
</dbReference>
<dbReference type="AlphaFoldDB" id="A0A3A5JVW0"/>
<feature type="binding site" evidence="10">
    <location>
        <position position="83"/>
    </location>
    <ligand>
        <name>NAD(+)</name>
        <dbReference type="ChEBI" id="CHEBI:57540"/>
    </ligand>
</feature>
<evidence type="ECO:0000256" key="5">
    <source>
        <dbReference type="ARBA" id="ARBA00023027"/>
    </source>
</evidence>
<dbReference type="InterPro" id="IPR013328">
    <property type="entry name" value="6PGD_dom2"/>
</dbReference>
<feature type="binding site" evidence="9">
    <location>
        <position position="308"/>
    </location>
    <ligand>
        <name>substrate</name>
    </ligand>
</feature>
<dbReference type="PANTHER" id="PTHR43750:SF2">
    <property type="entry name" value="UDP-GLUCOSE 6-DEHYDROGENASE"/>
    <property type="match status" value="1"/>
</dbReference>
<comment type="pathway">
    <text evidence="1">Nucleotide-sugar biosynthesis; UDP-alpha-D-glucuronate biosynthesis; UDP-alpha-D-glucuronate from UDP-alpha-D-glucose: step 1/1.</text>
</comment>
<keyword evidence="4 7" id="KW-0560">Oxidoreductase</keyword>
<comment type="caution">
    <text evidence="12">The sequence shown here is derived from an EMBL/GenBank/DDBJ whole genome shotgun (WGS) entry which is preliminary data.</text>
</comment>
<feature type="active site" description="Nucleophile" evidence="8">
    <location>
        <position position="255"/>
    </location>
</feature>
<dbReference type="Pfam" id="PF00984">
    <property type="entry name" value="UDPG_MGDP_dh"/>
    <property type="match status" value="1"/>
</dbReference>
<reference evidence="12 13" key="1">
    <citation type="submission" date="2018-09" db="EMBL/GenBank/DDBJ databases">
        <title>Draft genome sequence of Buttiauxella izardii CCUG 35510T.</title>
        <authorList>
            <person name="Salva-Serra F."/>
            <person name="Marathe N."/>
            <person name="Moore E."/>
            <person name="Stadler-Svensson L."/>
            <person name="Engstrom-Jakobsson H."/>
        </authorList>
    </citation>
    <scope>NUCLEOTIDE SEQUENCE [LARGE SCALE GENOMIC DNA]</scope>
    <source>
        <strain evidence="12 13">CCUG 35510</strain>
    </source>
</reference>
<dbReference type="InterPro" id="IPR036220">
    <property type="entry name" value="UDP-Glc/GDP-Man_DH_C_sf"/>
</dbReference>
<dbReference type="GO" id="GO:0003979">
    <property type="term" value="F:UDP-glucose 6-dehydrogenase activity"/>
    <property type="evidence" value="ECO:0007669"/>
    <property type="project" value="UniProtKB-EC"/>
</dbReference>
<dbReference type="InterPro" id="IPR001732">
    <property type="entry name" value="UDP-Glc/GDP-Man_DH_N"/>
</dbReference>
<name>A0A3A5JVW0_9ENTR</name>
<evidence type="ECO:0000256" key="1">
    <source>
        <dbReference type="ARBA" id="ARBA00004701"/>
    </source>
</evidence>
<dbReference type="SUPFAM" id="SSF48179">
    <property type="entry name" value="6-phosphogluconate dehydrogenase C-terminal domain-like"/>
    <property type="match status" value="1"/>
</dbReference>
<evidence type="ECO:0000259" key="11">
    <source>
        <dbReference type="SMART" id="SM00984"/>
    </source>
</evidence>
<evidence type="ECO:0000256" key="7">
    <source>
        <dbReference type="PIRNR" id="PIRNR000124"/>
    </source>
</evidence>
<evidence type="ECO:0000256" key="9">
    <source>
        <dbReference type="PIRSR" id="PIRSR500134-2"/>
    </source>
</evidence>
<evidence type="ECO:0000313" key="13">
    <source>
        <dbReference type="Proteomes" id="UP000276295"/>
    </source>
</evidence>
<evidence type="ECO:0000256" key="2">
    <source>
        <dbReference type="ARBA" id="ARBA00006601"/>
    </source>
</evidence>
<comment type="catalytic activity">
    <reaction evidence="6 7">
        <text>UDP-alpha-D-glucose + 2 NAD(+) + H2O = UDP-alpha-D-glucuronate + 2 NADH + 3 H(+)</text>
        <dbReference type="Rhea" id="RHEA:23596"/>
        <dbReference type="ChEBI" id="CHEBI:15377"/>
        <dbReference type="ChEBI" id="CHEBI:15378"/>
        <dbReference type="ChEBI" id="CHEBI:57540"/>
        <dbReference type="ChEBI" id="CHEBI:57945"/>
        <dbReference type="ChEBI" id="CHEBI:58052"/>
        <dbReference type="ChEBI" id="CHEBI:58885"/>
        <dbReference type="EC" id="1.1.1.22"/>
    </reaction>
</comment>
<keyword evidence="5 7" id="KW-0520">NAD</keyword>
<sequence>MKITIAGTGYVGLSNGILLAQNHQVVALDIIQHKVDLLNDRCSPIVDKDIEHYLKTKELNFFATTNKQEAYSNADFVIIATPTDYDPKTNYFNTSSVEAVISDVLAINPSASAVIVIKSTVPVGYTKRIKEQFGIDNILFSPEFLREGRALHDNLYPSRIVVGERSKRAELFASLLVEGAVAEDIPVVFTDSTEAEAIKLFANTYLAMRVAYFNELDSYAESYNLNARHIIEGVCLDPRIGTHYNNPSFGYGGYCLPKDTKQLLANYSNVPNNLINAIVDANRTRKDFVADAILSRSPKCVGVYRLIMKAGSDNFRASSIQGIMKRIKAKGIEVVVYEPVLPEKEFFNSRVIHSLDEFKKISDVIISNRMMEELLDVEHKIYTRDIFGDN</sequence>
<dbReference type="PIRSF" id="PIRSF000124">
    <property type="entry name" value="UDPglc_GDPman_dh"/>
    <property type="match status" value="1"/>
</dbReference>
<feature type="binding site" evidence="10">
    <location>
        <position position="34"/>
    </location>
    <ligand>
        <name>NAD(+)</name>
        <dbReference type="ChEBI" id="CHEBI:57540"/>
    </ligand>
</feature>
<dbReference type="EC" id="1.1.1.22" evidence="3 7"/>
<dbReference type="Gene3D" id="1.10.1040.10">
    <property type="entry name" value="N-(1-d-carboxylethyl)-l-norvaline Dehydrogenase, domain 2"/>
    <property type="match status" value="1"/>
</dbReference>
<dbReference type="PIRSF" id="PIRSF500134">
    <property type="entry name" value="UDPglc_DH_bac"/>
    <property type="match status" value="1"/>
</dbReference>
<feature type="binding site" evidence="9">
    <location>
        <position position="199"/>
    </location>
    <ligand>
        <name>substrate</name>
    </ligand>
</feature>
<evidence type="ECO:0000256" key="8">
    <source>
        <dbReference type="PIRSR" id="PIRSR500134-1"/>
    </source>
</evidence>
<feature type="binding site" evidence="10">
    <location>
        <position position="147"/>
    </location>
    <ligand>
        <name>NAD(+)</name>
        <dbReference type="ChEBI" id="CHEBI:57540"/>
    </ligand>
</feature>
<evidence type="ECO:0000256" key="10">
    <source>
        <dbReference type="PIRSR" id="PIRSR500134-3"/>
    </source>
</evidence>
<evidence type="ECO:0000313" key="12">
    <source>
        <dbReference type="EMBL" id="RJT25977.1"/>
    </source>
</evidence>
<feature type="binding site" evidence="10">
    <location>
        <position position="120"/>
    </location>
    <ligand>
        <name>NAD(+)</name>
        <dbReference type="ChEBI" id="CHEBI:57540"/>
    </ligand>
</feature>
<feature type="binding site" evidence="10">
    <location>
        <position position="258"/>
    </location>
    <ligand>
        <name>NAD(+)</name>
        <dbReference type="ChEBI" id="CHEBI:57540"/>
    </ligand>
</feature>
<gene>
    <name evidence="12" type="ORF">D6029_07055</name>
</gene>
<dbReference type="GO" id="GO:0051287">
    <property type="term" value="F:NAD binding"/>
    <property type="evidence" value="ECO:0007669"/>
    <property type="project" value="InterPro"/>
</dbReference>
<dbReference type="GO" id="GO:0000271">
    <property type="term" value="P:polysaccharide biosynthetic process"/>
    <property type="evidence" value="ECO:0007669"/>
    <property type="project" value="InterPro"/>
</dbReference>
<proteinExistence type="inferred from homology"/>
<dbReference type="NCBIfam" id="TIGR03026">
    <property type="entry name" value="NDP-sugDHase"/>
    <property type="match status" value="1"/>
</dbReference>
<accession>A0A3A5JVW0</accession>
<dbReference type="InterPro" id="IPR008927">
    <property type="entry name" value="6-PGluconate_DH-like_C_sf"/>
</dbReference>
<dbReference type="FunFam" id="1.10.1040.10:FF:000026">
    <property type="entry name" value="UDP-glucose 6-dehydrogenase"/>
    <property type="match status" value="1"/>
</dbReference>
<dbReference type="SUPFAM" id="SSF51735">
    <property type="entry name" value="NAD(P)-binding Rossmann-fold domains"/>
    <property type="match status" value="1"/>
</dbReference>
<dbReference type="OrthoDB" id="9803238at2"/>
<comment type="similarity">
    <text evidence="2 7">Belongs to the UDP-glucose/GDP-mannose dehydrogenase family.</text>
</comment>
<dbReference type="SUPFAM" id="SSF52413">
    <property type="entry name" value="UDP-glucose/GDP-mannose dehydrogenase C-terminal domain"/>
    <property type="match status" value="1"/>
</dbReference>
<dbReference type="Gene3D" id="3.40.50.720">
    <property type="entry name" value="NAD(P)-binding Rossmann-like Domain"/>
    <property type="match status" value="2"/>
</dbReference>
<dbReference type="InterPro" id="IPR014026">
    <property type="entry name" value="UDP-Glc/GDP-Man_DH_dimer"/>
</dbReference>
<dbReference type="InterPro" id="IPR014027">
    <property type="entry name" value="UDP-Glc/GDP-Man_DH_C"/>
</dbReference>
<feature type="binding site" evidence="9">
    <location>
        <begin position="244"/>
        <end position="248"/>
    </location>
    <ligand>
        <name>substrate</name>
    </ligand>
</feature>
<dbReference type="UniPathway" id="UPA00038">
    <property type="reaction ID" value="UER00491"/>
</dbReference>
<dbReference type="InterPro" id="IPR017476">
    <property type="entry name" value="UDP-Glc/GDP-Man"/>
</dbReference>
<dbReference type="SMART" id="SM00984">
    <property type="entry name" value="UDPG_MGDP_dh_C"/>
    <property type="match status" value="1"/>
</dbReference>
<feature type="binding site" evidence="9">
    <location>
        <position position="309"/>
    </location>
    <ligand>
        <name>substrate</name>
    </ligand>
</feature>
<dbReference type="InterPro" id="IPR036291">
    <property type="entry name" value="NAD(P)-bd_dom_sf"/>
</dbReference>
<feature type="domain" description="UDP-glucose/GDP-mannose dehydrogenase C-terminal" evidence="11">
    <location>
        <begin position="302"/>
        <end position="389"/>
    </location>
</feature>
<feature type="binding site" evidence="10">
    <location>
        <position position="29"/>
    </location>
    <ligand>
        <name>NAD(+)</name>
        <dbReference type="ChEBI" id="CHEBI:57540"/>
    </ligand>
</feature>
<dbReference type="GO" id="GO:0006065">
    <property type="term" value="P:UDP-glucuronate biosynthetic process"/>
    <property type="evidence" value="ECO:0007669"/>
    <property type="project" value="UniProtKB-UniPathway"/>
</dbReference>
<evidence type="ECO:0000256" key="3">
    <source>
        <dbReference type="ARBA" id="ARBA00012954"/>
    </source>
</evidence>
<feature type="binding site" evidence="9">
    <location>
        <position position="252"/>
    </location>
    <ligand>
        <name>substrate</name>
    </ligand>
</feature>
<dbReference type="PANTHER" id="PTHR43750">
    <property type="entry name" value="UDP-GLUCOSE 6-DEHYDROGENASE TUAD"/>
    <property type="match status" value="1"/>
</dbReference>
<dbReference type="RefSeq" id="WP_120064082.1">
    <property type="nucleotide sequence ID" value="NZ_QZWH01000011.1"/>
</dbReference>
<dbReference type="InterPro" id="IPR028357">
    <property type="entry name" value="UDPglc_DH_bac"/>
</dbReference>
<dbReference type="Pfam" id="PF03721">
    <property type="entry name" value="UDPG_MGDP_dh_N"/>
    <property type="match status" value="1"/>
</dbReference>
<organism evidence="12 13">
    <name type="scientific">Buttiauxella izardii</name>
    <dbReference type="NCBI Taxonomy" id="82991"/>
    <lineage>
        <taxon>Bacteria</taxon>
        <taxon>Pseudomonadati</taxon>
        <taxon>Pseudomonadota</taxon>
        <taxon>Gammaproteobacteria</taxon>
        <taxon>Enterobacterales</taxon>
        <taxon>Enterobacteriaceae</taxon>
        <taxon>Buttiauxella</taxon>
    </lineage>
</organism>
<feature type="binding site" evidence="10">
    <location>
        <position position="316"/>
    </location>
    <ligand>
        <name>NAD(+)</name>
        <dbReference type="ChEBI" id="CHEBI:57540"/>
    </ligand>
</feature>
<keyword evidence="13" id="KW-1185">Reference proteome</keyword>
<evidence type="ECO:0000256" key="4">
    <source>
        <dbReference type="ARBA" id="ARBA00023002"/>
    </source>
</evidence>
<feature type="binding site" evidence="9">
    <location>
        <begin position="144"/>
        <end position="147"/>
    </location>
    <ligand>
        <name>substrate</name>
    </ligand>
</feature>
<protein>
    <recommendedName>
        <fullName evidence="3 7">UDP-glucose 6-dehydrogenase</fullName>
        <ecNumber evidence="3 7">1.1.1.22</ecNumber>
    </recommendedName>
</protein>
<evidence type="ECO:0000256" key="6">
    <source>
        <dbReference type="ARBA" id="ARBA00047473"/>
    </source>
</evidence>